<comment type="caution">
    <text evidence="2">The sequence shown here is derived from an EMBL/GenBank/DDBJ whole genome shotgun (WGS) entry which is preliminary data.</text>
</comment>
<gene>
    <name evidence="2" type="ORF">VCR31J2_1310051</name>
</gene>
<evidence type="ECO:0000313" key="2">
    <source>
        <dbReference type="EMBL" id="CDT74760.1"/>
    </source>
</evidence>
<evidence type="ECO:0000256" key="1">
    <source>
        <dbReference type="SAM" id="Phobius"/>
    </source>
</evidence>
<feature type="transmembrane region" description="Helical" evidence="1">
    <location>
        <begin position="15"/>
        <end position="37"/>
    </location>
</feature>
<name>A0AA86XSP8_9VIBR</name>
<keyword evidence="1" id="KW-1133">Transmembrane helix</keyword>
<proteinExistence type="predicted"/>
<accession>A0AA86XSP8</accession>
<organism evidence="2 3">
    <name type="scientific">Vibrio coralliirubri</name>
    <dbReference type="NCBI Taxonomy" id="1516159"/>
    <lineage>
        <taxon>Bacteria</taxon>
        <taxon>Pseudomonadati</taxon>
        <taxon>Pseudomonadota</taxon>
        <taxon>Gammaproteobacteria</taxon>
        <taxon>Vibrionales</taxon>
        <taxon>Vibrionaceae</taxon>
        <taxon>Vibrio</taxon>
    </lineage>
</organism>
<keyword evidence="1" id="KW-0472">Membrane</keyword>
<protein>
    <submittedName>
        <fullName evidence="2">Uncharacterized protein</fullName>
    </submittedName>
</protein>
<sequence>MEACDSEEKIRTIKAIVFLGVFVRVLVVRVSVVRGAVIRNIVIRAISFDYVTKYIYTIYQSNG</sequence>
<reference evidence="2 3" key="1">
    <citation type="submission" date="2014-06" db="EMBL/GenBank/DDBJ databases">
        <authorList>
            <person name="Le Roux F."/>
        </authorList>
    </citation>
    <scope>NUCLEOTIDE SEQUENCE [LARGE SCALE GENOMIC DNA]</scope>
    <source>
        <strain evidence="2 3">J2-31</strain>
    </source>
</reference>
<dbReference type="EMBL" id="CCKJ01000037">
    <property type="protein sequence ID" value="CDT74760.1"/>
    <property type="molecule type" value="Genomic_DNA"/>
</dbReference>
<evidence type="ECO:0000313" key="3">
    <source>
        <dbReference type="Proteomes" id="UP000041625"/>
    </source>
</evidence>
<keyword evidence="1" id="KW-0812">Transmembrane</keyword>
<keyword evidence="3" id="KW-1185">Reference proteome</keyword>
<dbReference type="Proteomes" id="UP000041625">
    <property type="component" value="Unassembled WGS sequence"/>
</dbReference>
<dbReference type="AlphaFoldDB" id="A0AA86XSP8"/>